<evidence type="ECO:0000313" key="2">
    <source>
        <dbReference type="EMBL" id="USW51153.1"/>
    </source>
</evidence>
<gene>
    <name evidence="2" type="ORF">Slin15195_G044720</name>
</gene>
<proteinExistence type="predicted"/>
<protein>
    <submittedName>
        <fullName evidence="2">Uncharacterized protein</fullName>
    </submittedName>
</protein>
<dbReference type="AlphaFoldDB" id="A0A9Q9EJA7"/>
<keyword evidence="3" id="KW-1185">Reference proteome</keyword>
<reference evidence="2" key="1">
    <citation type="submission" date="2022-06" db="EMBL/GenBank/DDBJ databases">
        <title>Complete genome sequences of two strains of the flax pathogen Septoria linicola.</title>
        <authorList>
            <person name="Lapalu N."/>
            <person name="Simon A."/>
            <person name="Demenou B."/>
            <person name="Paumier D."/>
            <person name="Guillot M.-P."/>
            <person name="Gout L."/>
            <person name="Valade R."/>
        </authorList>
    </citation>
    <scope>NUCLEOTIDE SEQUENCE</scope>
    <source>
        <strain evidence="2">SE15195</strain>
    </source>
</reference>
<evidence type="ECO:0000256" key="1">
    <source>
        <dbReference type="SAM" id="MobiDB-lite"/>
    </source>
</evidence>
<name>A0A9Q9EJA7_9PEZI</name>
<dbReference type="EMBL" id="CP099420">
    <property type="protein sequence ID" value="USW51153.1"/>
    <property type="molecule type" value="Genomic_DNA"/>
</dbReference>
<dbReference type="OrthoDB" id="4158258at2759"/>
<accession>A0A9Q9EJA7</accession>
<evidence type="ECO:0000313" key="3">
    <source>
        <dbReference type="Proteomes" id="UP001056384"/>
    </source>
</evidence>
<sequence length="217" mass="24593">MAHPFIVAPLLSPTYRITAPVRRESAPLPQRPQSYTDLAGLDFGTANGEDSKTGSPSNADMDAVRRNSSLAGHRNPRIFNAANIRTRSLGFGAGVVFEREGDQEEPSDNDVIIVTVRLSNKFRKQSVDGAEDLPSRPQRRSFLRRLSTRMATGFDHSAEKEERYKAIKMPRGDYRRYFQRDKDGNYAGTEPERQWDEADLMKEFEAYQDLPLHTVLC</sequence>
<organism evidence="2 3">
    <name type="scientific">Septoria linicola</name>
    <dbReference type="NCBI Taxonomy" id="215465"/>
    <lineage>
        <taxon>Eukaryota</taxon>
        <taxon>Fungi</taxon>
        <taxon>Dikarya</taxon>
        <taxon>Ascomycota</taxon>
        <taxon>Pezizomycotina</taxon>
        <taxon>Dothideomycetes</taxon>
        <taxon>Dothideomycetidae</taxon>
        <taxon>Mycosphaerellales</taxon>
        <taxon>Mycosphaerellaceae</taxon>
        <taxon>Septoria</taxon>
    </lineage>
</organism>
<dbReference type="Proteomes" id="UP001056384">
    <property type="component" value="Chromosome 3"/>
</dbReference>
<feature type="region of interest" description="Disordered" evidence="1">
    <location>
        <begin position="22"/>
        <end position="62"/>
    </location>
</feature>